<dbReference type="Proteomes" id="UP000887566">
    <property type="component" value="Unplaced"/>
</dbReference>
<comment type="subcellular location">
    <subcellularLocation>
        <location evidence="1">Membrane</location>
        <topology evidence="1">Multi-pass membrane protein</topology>
    </subcellularLocation>
</comment>
<feature type="transmembrane region" description="Helical" evidence="5">
    <location>
        <begin position="78"/>
        <end position="100"/>
    </location>
</feature>
<dbReference type="PANTHER" id="PTHR11040">
    <property type="entry name" value="ZINC/IRON TRANSPORTER"/>
    <property type="match status" value="1"/>
</dbReference>
<evidence type="ECO:0000256" key="5">
    <source>
        <dbReference type="SAM" id="Phobius"/>
    </source>
</evidence>
<dbReference type="WBParaSite" id="PSAMB.scaffold27size109617.g575.t1">
    <property type="protein sequence ID" value="PSAMB.scaffold27size109617.g575.t1"/>
    <property type="gene ID" value="PSAMB.scaffold27size109617.g575"/>
</dbReference>
<feature type="transmembrane region" description="Helical" evidence="5">
    <location>
        <begin position="202"/>
        <end position="223"/>
    </location>
</feature>
<name>A0A914W107_9BILA</name>
<evidence type="ECO:0000313" key="7">
    <source>
        <dbReference type="WBParaSite" id="PSAMB.scaffold27size109617.g575.t1"/>
    </source>
</evidence>
<evidence type="ECO:0000256" key="2">
    <source>
        <dbReference type="ARBA" id="ARBA00022692"/>
    </source>
</evidence>
<keyword evidence="4 5" id="KW-0472">Membrane</keyword>
<feature type="transmembrane region" description="Helical" evidence="5">
    <location>
        <begin position="36"/>
        <end position="58"/>
    </location>
</feature>
<protein>
    <submittedName>
        <fullName evidence="7">Uncharacterized protein</fullName>
    </submittedName>
</protein>
<feature type="transmembrane region" description="Helical" evidence="5">
    <location>
        <begin position="235"/>
        <end position="258"/>
    </location>
</feature>
<keyword evidence="3 5" id="KW-1133">Transmembrane helix</keyword>
<feature type="transmembrane region" description="Helical" evidence="5">
    <location>
        <begin position="173"/>
        <end position="190"/>
    </location>
</feature>
<dbReference type="PANTHER" id="PTHR11040:SF76">
    <property type="entry name" value="ZINC TRANSPORTER ZIP3"/>
    <property type="match status" value="1"/>
</dbReference>
<dbReference type="GO" id="GO:0005886">
    <property type="term" value="C:plasma membrane"/>
    <property type="evidence" value="ECO:0007669"/>
    <property type="project" value="TreeGrafter"/>
</dbReference>
<dbReference type="Pfam" id="PF02535">
    <property type="entry name" value="Zip"/>
    <property type="match status" value="1"/>
</dbReference>
<evidence type="ECO:0000256" key="4">
    <source>
        <dbReference type="ARBA" id="ARBA00023136"/>
    </source>
</evidence>
<sequence length="268" mass="29723">MGLITLTFGLLPLKVLRILATREHDTSKKPSRWPSLIMTLLSCFAGGVFMGVCFLDLLPGANDSLDKLAAHNGWSLSYPFVELLACIGFLLVFLIEELVVKFFPEMFHVHNLDESDHQRSRRPTFKDQPLSTISTSDQMSIDFSVDVAEPERCVEDNESVVIRMHRRPHAHSHAIRSVTFMLALGFHATLEGFAFGFQDNNLSATSLFFGLIVHKSIVAFSVGMQLSRTHAKRRLLVILLVIMFASMSPIGGAVGIAIEVCIHSASQP</sequence>
<keyword evidence="6" id="KW-1185">Reference proteome</keyword>
<dbReference type="InterPro" id="IPR003689">
    <property type="entry name" value="ZIP"/>
</dbReference>
<dbReference type="GO" id="GO:0005385">
    <property type="term" value="F:zinc ion transmembrane transporter activity"/>
    <property type="evidence" value="ECO:0007669"/>
    <property type="project" value="TreeGrafter"/>
</dbReference>
<organism evidence="6 7">
    <name type="scientific">Plectus sambesii</name>
    <dbReference type="NCBI Taxonomy" id="2011161"/>
    <lineage>
        <taxon>Eukaryota</taxon>
        <taxon>Metazoa</taxon>
        <taxon>Ecdysozoa</taxon>
        <taxon>Nematoda</taxon>
        <taxon>Chromadorea</taxon>
        <taxon>Plectida</taxon>
        <taxon>Plectina</taxon>
        <taxon>Plectoidea</taxon>
        <taxon>Plectidae</taxon>
        <taxon>Plectus</taxon>
    </lineage>
</organism>
<proteinExistence type="predicted"/>
<reference evidence="7" key="1">
    <citation type="submission" date="2022-11" db="UniProtKB">
        <authorList>
            <consortium name="WormBaseParasite"/>
        </authorList>
    </citation>
    <scope>IDENTIFICATION</scope>
</reference>
<evidence type="ECO:0000256" key="3">
    <source>
        <dbReference type="ARBA" id="ARBA00022989"/>
    </source>
</evidence>
<evidence type="ECO:0000256" key="1">
    <source>
        <dbReference type="ARBA" id="ARBA00004141"/>
    </source>
</evidence>
<dbReference type="AlphaFoldDB" id="A0A914W107"/>
<keyword evidence="2 5" id="KW-0812">Transmembrane</keyword>
<accession>A0A914W107</accession>
<evidence type="ECO:0000313" key="6">
    <source>
        <dbReference type="Proteomes" id="UP000887566"/>
    </source>
</evidence>